<evidence type="ECO:0000313" key="2">
    <source>
        <dbReference type="Proteomes" id="UP000613266"/>
    </source>
</evidence>
<dbReference type="Proteomes" id="UP000613266">
    <property type="component" value="Unassembled WGS sequence"/>
</dbReference>
<evidence type="ECO:0000313" key="1">
    <source>
        <dbReference type="EMBL" id="MBH9578913.1"/>
    </source>
</evidence>
<comment type="caution">
    <text evidence="1">The sequence shown here is derived from an EMBL/GenBank/DDBJ whole genome shotgun (WGS) entry which is preliminary data.</text>
</comment>
<reference evidence="1" key="1">
    <citation type="submission" date="2020-12" db="EMBL/GenBank/DDBJ databases">
        <title>The genome sequence of Inhella sp. 1Y17.</title>
        <authorList>
            <person name="Liu Y."/>
        </authorList>
    </citation>
    <scope>NUCLEOTIDE SEQUENCE</scope>
    <source>
        <strain evidence="1">1Y17</strain>
    </source>
</reference>
<accession>A0A931NIJ0</accession>
<organism evidence="1 2">
    <name type="scientific">Inhella proteolytica</name>
    <dbReference type="NCBI Taxonomy" id="2795029"/>
    <lineage>
        <taxon>Bacteria</taxon>
        <taxon>Pseudomonadati</taxon>
        <taxon>Pseudomonadota</taxon>
        <taxon>Betaproteobacteria</taxon>
        <taxon>Burkholderiales</taxon>
        <taxon>Sphaerotilaceae</taxon>
        <taxon>Inhella</taxon>
    </lineage>
</organism>
<keyword evidence="2" id="KW-1185">Reference proteome</keyword>
<dbReference type="AlphaFoldDB" id="A0A931NIJ0"/>
<dbReference type="EMBL" id="JAEDAK010000016">
    <property type="protein sequence ID" value="MBH9578913.1"/>
    <property type="molecule type" value="Genomic_DNA"/>
</dbReference>
<protein>
    <submittedName>
        <fullName evidence="1">Uncharacterized protein</fullName>
    </submittedName>
</protein>
<sequence>MSARLSRLVPVFAGLVLALSGARAEPLSFQLSYQDLARVAAQGVAPLVWQVQPDMVRRVLQAYTTLNGVERLEVHEWQGGLMARVDRAVPMPLGPRCELSEPIVHEGRSIGRLVLTLRCG</sequence>
<gene>
    <name evidence="1" type="ORF">I7X39_18635</name>
</gene>
<name>A0A931NIJ0_9BURK</name>
<proteinExistence type="predicted"/>
<dbReference type="RefSeq" id="WP_198112683.1">
    <property type="nucleotide sequence ID" value="NZ_JAEDAK010000016.1"/>
</dbReference>